<evidence type="ECO:0000313" key="1">
    <source>
        <dbReference type="EMBL" id="AAW53172.1"/>
    </source>
</evidence>
<dbReference type="Proteomes" id="UP000000531">
    <property type="component" value="Chromosome"/>
</dbReference>
<evidence type="ECO:0000313" key="2">
    <source>
        <dbReference type="Proteomes" id="UP000000531"/>
    </source>
</evidence>
<dbReference type="HOGENOM" id="CLU_3348864_0_0_9"/>
<organism evidence="1 2">
    <name type="scientific">Staphylococcus epidermidis (strain ATCC 35984 / DSM 28319 / BCRC 17069 / CCUG 31568 / BM 3577 / RP62A)</name>
    <dbReference type="NCBI Taxonomy" id="176279"/>
    <lineage>
        <taxon>Bacteria</taxon>
        <taxon>Bacillati</taxon>
        <taxon>Bacillota</taxon>
        <taxon>Bacilli</taxon>
        <taxon>Bacillales</taxon>
        <taxon>Staphylococcaceae</taxon>
        <taxon>Staphylococcus</taxon>
    </lineage>
</organism>
<dbReference type="AlphaFoldDB" id="Q5HKQ3"/>
<proteinExistence type="predicted"/>
<protein>
    <submittedName>
        <fullName evidence="1">Uncharacterized protein</fullName>
    </submittedName>
</protein>
<keyword evidence="2" id="KW-1185">Reference proteome</keyword>
<gene>
    <name evidence="1" type="ordered locus">SERP2290</name>
</gene>
<accession>Q5HKQ3</accession>
<dbReference type="EMBL" id="CP000029">
    <property type="protein sequence ID" value="AAW53172.1"/>
    <property type="molecule type" value="Genomic_DNA"/>
</dbReference>
<sequence>MIITVQIVYFFKWLNEDDLHVYNEKLTVALQNLRYII</sequence>
<reference evidence="1 2" key="1">
    <citation type="journal article" date="2005" name="J. Bacteriol.">
        <title>Insights on evolution of virulence and resistance from the complete genome analysis of an early methicillin-resistant Staphylococcus aureus strain and a biofilm-producing methicillin-resistant Staphylococcus epidermidis strain.</title>
        <authorList>
            <person name="Gill S.R."/>
            <person name="Fouts D.E."/>
            <person name="Archer G.L."/>
            <person name="Mongodin E.F."/>
            <person name="Deboy R.T."/>
            <person name="Ravel J."/>
            <person name="Paulsen I.T."/>
            <person name="Kolonay J.F."/>
            <person name="Brinkac L."/>
            <person name="Beanan M."/>
            <person name="Dodson R.J."/>
            <person name="Daugherty S.C."/>
            <person name="Madupu R."/>
            <person name="Angiuoli S.V."/>
            <person name="Durkin A.S."/>
            <person name="Haft D.H."/>
            <person name="Vamathevan J."/>
            <person name="Khouri H."/>
            <person name="Utterback T."/>
            <person name="Lee C."/>
            <person name="Dimitrov G."/>
            <person name="Jiang L."/>
            <person name="Qin H."/>
            <person name="Weidman J."/>
            <person name="Tran K."/>
            <person name="Kang K."/>
            <person name="Hance I.R."/>
            <person name="Nelson K.E."/>
            <person name="Fraser C.M."/>
        </authorList>
    </citation>
    <scope>NUCLEOTIDE SEQUENCE [LARGE SCALE GENOMIC DNA]</scope>
    <source>
        <strain evidence="2">ATCC 35984 / RP62A</strain>
    </source>
</reference>
<name>Q5HKQ3_STAEQ</name>
<dbReference type="KEGG" id="ser:SERP2290"/>